<protein>
    <submittedName>
        <fullName evidence="1">Uncharacterized protein</fullName>
    </submittedName>
</protein>
<keyword evidence="2" id="KW-1185">Reference proteome</keyword>
<evidence type="ECO:0000313" key="1">
    <source>
        <dbReference type="EMBL" id="ASW44267.1"/>
    </source>
</evidence>
<gene>
    <name evidence="1" type="ORF">BEN51_12620</name>
</gene>
<dbReference type="OrthoDB" id="1634058at2"/>
<dbReference type="RefSeq" id="WP_119866391.1">
    <property type="nucleotide sequence ID" value="NZ_CP016786.1"/>
</dbReference>
<name>A0A343JFF9_9CLOT</name>
<accession>A0A343JFF9</accession>
<dbReference type="AlphaFoldDB" id="A0A343JFF9"/>
<evidence type="ECO:0000313" key="2">
    <source>
        <dbReference type="Proteomes" id="UP000264883"/>
    </source>
</evidence>
<sequence>MSKKYKKIYFKKSDIRIKSVNKFKKNNIIKYENDKIDIDFLEMMKEGYKEMSKINLEFSQLPFECELADIREYENWLCGV</sequence>
<dbReference type="EMBL" id="CP016786">
    <property type="protein sequence ID" value="ASW44267.1"/>
    <property type="molecule type" value="Genomic_DNA"/>
</dbReference>
<proteinExistence type="predicted"/>
<organism evidence="1 2">
    <name type="scientific">Clostridium isatidis</name>
    <dbReference type="NCBI Taxonomy" id="182773"/>
    <lineage>
        <taxon>Bacteria</taxon>
        <taxon>Bacillati</taxon>
        <taxon>Bacillota</taxon>
        <taxon>Clostridia</taxon>
        <taxon>Eubacteriales</taxon>
        <taxon>Clostridiaceae</taxon>
        <taxon>Clostridium</taxon>
    </lineage>
</organism>
<dbReference type="KEGG" id="cia:BEN51_12620"/>
<dbReference type="InterPro" id="IPR013321">
    <property type="entry name" value="Arc_rbn_hlx_hlx"/>
</dbReference>
<dbReference type="Proteomes" id="UP000264883">
    <property type="component" value="Chromosome"/>
</dbReference>
<dbReference type="Gene3D" id="1.10.1220.10">
    <property type="entry name" value="Met repressor-like"/>
    <property type="match status" value="1"/>
</dbReference>
<dbReference type="GO" id="GO:0006355">
    <property type="term" value="P:regulation of DNA-templated transcription"/>
    <property type="evidence" value="ECO:0007669"/>
    <property type="project" value="InterPro"/>
</dbReference>
<reference evidence="1 2" key="1">
    <citation type="submission" date="2016-08" db="EMBL/GenBank/DDBJ databases">
        <title>Complete Genome Sequence Of The Indigo Reducing Clostridium isatidis DSM15098.</title>
        <authorList>
            <person name="Little G.T."/>
            <person name="Minton N.P."/>
        </authorList>
    </citation>
    <scope>NUCLEOTIDE SEQUENCE [LARGE SCALE GENOMIC DNA]</scope>
    <source>
        <strain evidence="1 2">DSM 15098</strain>
    </source>
</reference>